<feature type="region of interest" description="Disordered" evidence="1">
    <location>
        <begin position="1"/>
        <end position="24"/>
    </location>
</feature>
<dbReference type="VEuPathDB" id="FungiDB:HCDG_06739"/>
<evidence type="ECO:0000313" key="2">
    <source>
        <dbReference type="EMBL" id="EER38795.1"/>
    </source>
</evidence>
<reference evidence="3" key="1">
    <citation type="submission" date="2009-05" db="EMBL/GenBank/DDBJ databases">
        <title>The genome sequence of Ajellomyces capsulatus strain H143.</title>
        <authorList>
            <person name="Champion M."/>
            <person name="Cuomo C.A."/>
            <person name="Ma L.-J."/>
            <person name="Henn M.R."/>
            <person name="Sil A."/>
            <person name="Goldman B."/>
            <person name="Young S.K."/>
            <person name="Kodira C.D."/>
            <person name="Zeng Q."/>
            <person name="Koehrsen M."/>
            <person name="Alvarado L."/>
            <person name="Berlin A.M."/>
            <person name="Borenstein D."/>
            <person name="Chen Z."/>
            <person name="Engels R."/>
            <person name="Freedman E."/>
            <person name="Gellesch M."/>
            <person name="Goldberg J."/>
            <person name="Griggs A."/>
            <person name="Gujja S."/>
            <person name="Heiman D.I."/>
            <person name="Hepburn T.A."/>
            <person name="Howarth C."/>
            <person name="Jen D."/>
            <person name="Larson L."/>
            <person name="Lewis B."/>
            <person name="Mehta T."/>
            <person name="Park D."/>
            <person name="Pearson M."/>
            <person name="Roberts A."/>
            <person name="Saif S."/>
            <person name="Shea T.D."/>
            <person name="Shenoy N."/>
            <person name="Sisk P."/>
            <person name="Stolte C."/>
            <person name="Sykes S."/>
            <person name="Walk T."/>
            <person name="White J."/>
            <person name="Yandava C."/>
            <person name="Klein B."/>
            <person name="McEwen J.G."/>
            <person name="Puccia R."/>
            <person name="Goldman G.H."/>
            <person name="Felipe M.S."/>
            <person name="Nino-Vega G."/>
            <person name="San-Blas G."/>
            <person name="Taylor J.W."/>
            <person name="Mendoza L."/>
            <person name="Galagan J.E."/>
            <person name="Nusbaum C."/>
            <person name="Birren B.W."/>
        </authorList>
    </citation>
    <scope>NUCLEOTIDE SEQUENCE [LARGE SCALE GENOMIC DNA]</scope>
    <source>
        <strain evidence="3">H143</strain>
    </source>
</reference>
<proteinExistence type="predicted"/>
<gene>
    <name evidence="2" type="ORF">HCDG_06739</name>
</gene>
<evidence type="ECO:0000256" key="1">
    <source>
        <dbReference type="SAM" id="MobiDB-lite"/>
    </source>
</evidence>
<sequence length="102" mass="11339">MNHETDTSSSSVTACVGGAKKPPLTGFSVKVEAAREEINQPSWLNGRHLHEPGGVVIEPWVRGDRDGWEVYFNMRARGYTTSRSNILHFGTQNTPILREVDS</sequence>
<evidence type="ECO:0000313" key="3">
    <source>
        <dbReference type="Proteomes" id="UP000002624"/>
    </source>
</evidence>
<accession>C6HKK8</accession>
<name>C6HKK8_AJECH</name>
<dbReference type="AlphaFoldDB" id="C6HKK8"/>
<dbReference type="Proteomes" id="UP000002624">
    <property type="component" value="Unassembled WGS sequence"/>
</dbReference>
<organism evidence="2 3">
    <name type="scientific">Ajellomyces capsulatus (strain H143)</name>
    <name type="common">Darling's disease fungus</name>
    <name type="synonym">Histoplasma capsulatum</name>
    <dbReference type="NCBI Taxonomy" id="544712"/>
    <lineage>
        <taxon>Eukaryota</taxon>
        <taxon>Fungi</taxon>
        <taxon>Dikarya</taxon>
        <taxon>Ascomycota</taxon>
        <taxon>Pezizomycotina</taxon>
        <taxon>Eurotiomycetes</taxon>
        <taxon>Eurotiomycetidae</taxon>
        <taxon>Onygenales</taxon>
        <taxon>Ajellomycetaceae</taxon>
        <taxon>Histoplasma</taxon>
    </lineage>
</organism>
<dbReference type="EMBL" id="GG692430">
    <property type="protein sequence ID" value="EER38795.1"/>
    <property type="molecule type" value="Genomic_DNA"/>
</dbReference>
<dbReference type="HOGENOM" id="CLU_2276685_0_0_1"/>
<protein>
    <submittedName>
        <fullName evidence="2">Uncharacterized protein</fullName>
    </submittedName>
</protein>